<dbReference type="Gene3D" id="3.20.20.70">
    <property type="entry name" value="Aldolase class I"/>
    <property type="match status" value="1"/>
</dbReference>
<evidence type="ECO:0000313" key="1">
    <source>
        <dbReference type="EMBL" id="HGQ76402.1"/>
    </source>
</evidence>
<evidence type="ECO:0000313" key="2">
    <source>
        <dbReference type="EMBL" id="HGU42728.1"/>
    </source>
</evidence>
<organism evidence="2">
    <name type="scientific">Fervidobacterium pennivorans</name>
    <dbReference type="NCBI Taxonomy" id="93466"/>
    <lineage>
        <taxon>Bacteria</taxon>
        <taxon>Thermotogati</taxon>
        <taxon>Thermotogota</taxon>
        <taxon>Thermotogae</taxon>
        <taxon>Thermotogales</taxon>
        <taxon>Fervidobacteriaceae</taxon>
        <taxon>Fervidobacterium</taxon>
    </lineage>
</organism>
<dbReference type="Pfam" id="PF13353">
    <property type="entry name" value="Fer4_12"/>
    <property type="match status" value="1"/>
</dbReference>
<name>A0A7C4W4T2_FERPE</name>
<comment type="caution">
    <text evidence="2">The sequence shown here is derived from an EMBL/GenBank/DDBJ whole genome shotgun (WGS) entry which is preliminary data.</text>
</comment>
<gene>
    <name evidence="2" type="ORF">ENT72_07440</name>
    <name evidence="1" type="ORF">ENU12_00415</name>
</gene>
<accession>A0A7C4W4T2</accession>
<dbReference type="InterPro" id="IPR013785">
    <property type="entry name" value="Aldolase_TIM"/>
</dbReference>
<proteinExistence type="predicted"/>
<dbReference type="EMBL" id="DSZT01000241">
    <property type="protein sequence ID" value="HGU42728.1"/>
    <property type="molecule type" value="Genomic_DNA"/>
</dbReference>
<protein>
    <submittedName>
        <fullName evidence="2">4Fe-4S cluster-binding domain-containing protein</fullName>
    </submittedName>
</protein>
<dbReference type="AlphaFoldDB" id="A0A7C4W4T2"/>
<sequence>MEIMQSEGVVLEPFQSLILGKPLLRVVRVMQGDHPSLPSVSVYFQGCDAYPKCLGCHNPETWDFDEKFAIDFSHLVRHVVAKLDVLLNVYDKVALVLLGGEPLSPRNRKYAYILARVVKEVFQEKVVVLVYSWRTPKDLLELDVPLDYFDEYVLGRYLQKYHRDGFPASANQLYLTKEELKQIFETLKINNQMKKGEVLCSF</sequence>
<reference evidence="2" key="1">
    <citation type="journal article" date="2020" name="mSystems">
        <title>Genome- and Community-Level Interaction Insights into Carbon Utilization and Element Cycling Functions of Hydrothermarchaeota in Hydrothermal Sediment.</title>
        <authorList>
            <person name="Zhou Z."/>
            <person name="Liu Y."/>
            <person name="Xu W."/>
            <person name="Pan J."/>
            <person name="Luo Z.H."/>
            <person name="Li M."/>
        </authorList>
    </citation>
    <scope>NUCLEOTIDE SEQUENCE [LARGE SCALE GENOMIC DNA]</scope>
    <source>
        <strain evidence="2">SpSt-604</strain>
        <strain evidence="1">SpSt-640</strain>
    </source>
</reference>
<dbReference type="EMBL" id="DTBH01000011">
    <property type="protein sequence ID" value="HGQ76402.1"/>
    <property type="molecule type" value="Genomic_DNA"/>
</dbReference>